<proteinExistence type="predicted"/>
<dbReference type="EMBL" id="CP001810">
    <property type="protein sequence ID" value="ADL34717.1"/>
    <property type="molecule type" value="Genomic_DNA"/>
</dbReference>
<dbReference type="InterPro" id="IPR014729">
    <property type="entry name" value="Rossmann-like_a/b/a_fold"/>
</dbReference>
<evidence type="ECO:0000259" key="2">
    <source>
        <dbReference type="Pfam" id="PF02540"/>
    </source>
</evidence>
<dbReference type="eggNOG" id="COG1606">
    <property type="taxonomic scope" value="Bacteria"/>
</dbReference>
<evidence type="ECO:0000313" key="4">
    <source>
        <dbReference type="Proteomes" id="UP000001299"/>
    </source>
</evidence>
<dbReference type="HOGENOM" id="CLU_061181_2_0_9"/>
<dbReference type="GO" id="GO:0016783">
    <property type="term" value="F:sulfurtransferase activity"/>
    <property type="evidence" value="ECO:0007669"/>
    <property type="project" value="InterPro"/>
</dbReference>
<dbReference type="PIRSF" id="PIRSF006661">
    <property type="entry name" value="PP-lp_UCP006661"/>
    <property type="match status" value="1"/>
</dbReference>
<dbReference type="Proteomes" id="UP000001299">
    <property type="component" value="Chromosome 1"/>
</dbReference>
<dbReference type="CDD" id="cd01990">
    <property type="entry name" value="LarE-like"/>
    <property type="match status" value="1"/>
</dbReference>
<reference evidence="3 4" key="1">
    <citation type="journal article" date="2010" name="PLoS ONE">
        <title>The glycobiome of the rumen bacterium Butyrivibrio proteoclasticus B316(T) highlights adaptation to a polysaccharide-rich environment.</title>
        <authorList>
            <person name="Kelly W.J."/>
            <person name="Leahy S.C."/>
            <person name="Altermann E."/>
            <person name="Yeoman C.J."/>
            <person name="Dunne J.C."/>
            <person name="Kong Z."/>
            <person name="Pacheco D.M."/>
            <person name="Li D."/>
            <person name="Noel S.J."/>
            <person name="Moon C.D."/>
            <person name="Cookson A.L."/>
            <person name="Attwood G.T."/>
        </authorList>
    </citation>
    <scope>NUCLEOTIDE SEQUENCE [LARGE SCALE GENOMIC DNA]</scope>
    <source>
        <strain evidence="4">ATCC 51982 / DSM 14932 / B316</strain>
    </source>
</reference>
<dbReference type="STRING" id="515622.bpr_I1983"/>
<dbReference type="InterPro" id="IPR022310">
    <property type="entry name" value="NAD/GMP_synthase"/>
</dbReference>
<dbReference type="RefSeq" id="WP_013281371.1">
    <property type="nucleotide sequence ID" value="NC_014387.1"/>
</dbReference>
<accession>E0RXZ1</accession>
<feature type="active site" description="Nucleophile and sulfur donor" evidence="1">
    <location>
        <position position="183"/>
    </location>
</feature>
<dbReference type="Pfam" id="PF02540">
    <property type="entry name" value="NAD_synthase"/>
    <property type="match status" value="1"/>
</dbReference>
<dbReference type="GO" id="GO:0006163">
    <property type="term" value="P:purine nucleotide metabolic process"/>
    <property type="evidence" value="ECO:0007669"/>
    <property type="project" value="UniProtKB-ARBA"/>
</dbReference>
<name>E0RXZ1_BUTPB</name>
<gene>
    <name evidence="3" type="ordered locus">bpr_I1983</name>
</gene>
<dbReference type="Gene3D" id="3.40.50.620">
    <property type="entry name" value="HUPs"/>
    <property type="match status" value="1"/>
</dbReference>
<dbReference type="InterPro" id="IPR052188">
    <property type="entry name" value="Ni-pincer_cofactor_biosynth"/>
</dbReference>
<dbReference type="PANTHER" id="PTHR43169">
    <property type="entry name" value="EXSB FAMILY PROTEIN"/>
    <property type="match status" value="1"/>
</dbReference>
<organism evidence="3 4">
    <name type="scientific">Butyrivibrio proteoclasticus (strain ATCC 51982 / DSM 14932 / B316)</name>
    <name type="common">Clostridium proteoclasticum</name>
    <dbReference type="NCBI Taxonomy" id="515622"/>
    <lineage>
        <taxon>Bacteria</taxon>
        <taxon>Bacillati</taxon>
        <taxon>Bacillota</taxon>
        <taxon>Clostridia</taxon>
        <taxon>Lachnospirales</taxon>
        <taxon>Lachnospiraceae</taxon>
        <taxon>Butyrivibrio</taxon>
    </lineage>
</organism>
<dbReference type="SUPFAM" id="SSF52402">
    <property type="entry name" value="Adenine nucleotide alpha hydrolases-like"/>
    <property type="match status" value="1"/>
</dbReference>
<dbReference type="NCBIfam" id="TIGR00268">
    <property type="entry name" value="ATP-dependent sacrificial sulfur transferase LarE"/>
    <property type="match status" value="1"/>
</dbReference>
<dbReference type="PANTHER" id="PTHR43169:SF2">
    <property type="entry name" value="NAD_GMP SYNTHASE DOMAIN-CONTAINING PROTEIN"/>
    <property type="match status" value="1"/>
</dbReference>
<evidence type="ECO:0000313" key="3">
    <source>
        <dbReference type="EMBL" id="ADL34717.1"/>
    </source>
</evidence>
<dbReference type="KEGG" id="bpb:bpr_I1983"/>
<feature type="domain" description="NAD/GMP synthase" evidence="2">
    <location>
        <begin position="13"/>
        <end position="92"/>
    </location>
</feature>
<evidence type="ECO:0000256" key="1">
    <source>
        <dbReference type="PIRSR" id="PIRSR006661-1"/>
    </source>
</evidence>
<sequence>MSINDKLSGDVQAKLDKLRAYIKSLGSLAVGFSGGVDSSLLMVVAHDVLGDKAIAVTCTAVFVPDRELREAHDFCAERGIRQLTCKVDPLSKENVRHNPPDRCYHCKNMIFSEIKRIAAENGIEYVAEGSNMDDLGDYRPGLRAVEELEITSPLRQAELTKDDIRQISRALGLPTWSKPSYACLASRFVYGEDITVEKLQMVDKAEEFLIERGFVNERVRIHGNLARIEVPAEEIDKLAATDMRKELTSRFKEIGFTYVTLDLQGYQMGSMNAVLDKSITGSGKEK</sequence>
<protein>
    <submittedName>
        <fullName evidence="3">PP-loop family protein</fullName>
    </submittedName>
</protein>
<keyword evidence="4" id="KW-1185">Reference proteome</keyword>
<dbReference type="InterPro" id="IPR005232">
    <property type="entry name" value="LarE"/>
</dbReference>
<dbReference type="AlphaFoldDB" id="E0RXZ1"/>